<protein>
    <submittedName>
        <fullName evidence="2">Unannotated protein</fullName>
    </submittedName>
</protein>
<keyword evidence="1" id="KW-0812">Transmembrane</keyword>
<feature type="transmembrane region" description="Helical" evidence="1">
    <location>
        <begin position="12"/>
        <end position="34"/>
    </location>
</feature>
<evidence type="ECO:0000313" key="2">
    <source>
        <dbReference type="EMBL" id="CAB4935187.1"/>
    </source>
</evidence>
<feature type="transmembrane region" description="Helical" evidence="1">
    <location>
        <begin position="40"/>
        <end position="61"/>
    </location>
</feature>
<keyword evidence="1" id="KW-0472">Membrane</keyword>
<dbReference type="EMBL" id="CAFBPB010000093">
    <property type="protein sequence ID" value="CAB5006231.1"/>
    <property type="molecule type" value="Genomic_DNA"/>
</dbReference>
<gene>
    <name evidence="2" type="ORF">UFOPK3774_00290</name>
    <name evidence="3" type="ORF">UFOPK4049_00789</name>
</gene>
<organism evidence="2">
    <name type="scientific">freshwater metagenome</name>
    <dbReference type="NCBI Taxonomy" id="449393"/>
    <lineage>
        <taxon>unclassified sequences</taxon>
        <taxon>metagenomes</taxon>
        <taxon>ecological metagenomes</taxon>
    </lineage>
</organism>
<evidence type="ECO:0000256" key="1">
    <source>
        <dbReference type="SAM" id="Phobius"/>
    </source>
</evidence>
<name>A0A6J7IXY9_9ZZZZ</name>
<proteinExistence type="predicted"/>
<feature type="transmembrane region" description="Helical" evidence="1">
    <location>
        <begin position="107"/>
        <end position="129"/>
    </location>
</feature>
<dbReference type="EMBL" id="CAFBNG010000033">
    <property type="protein sequence ID" value="CAB4935187.1"/>
    <property type="molecule type" value="Genomic_DNA"/>
</dbReference>
<evidence type="ECO:0000313" key="3">
    <source>
        <dbReference type="EMBL" id="CAB5006231.1"/>
    </source>
</evidence>
<feature type="transmembrane region" description="Helical" evidence="1">
    <location>
        <begin position="73"/>
        <end position="95"/>
    </location>
</feature>
<sequence>MKSDAKPSIEFEMWKGALLPAITVGVLGIIGFGLTRGRAGAIGSLLANFIVVIFFAIHLAISKVSAKMDPMLTMMLAMFSYFGKMLILGAFLLLVVKKIAPDTLDRLSFGVVAIAITFAWLAGEIRAFLKLRLTLPMPKK</sequence>
<reference evidence="2" key="1">
    <citation type="submission" date="2020-05" db="EMBL/GenBank/DDBJ databases">
        <authorList>
            <person name="Chiriac C."/>
            <person name="Salcher M."/>
            <person name="Ghai R."/>
            <person name="Kavagutti S V."/>
        </authorList>
    </citation>
    <scope>NUCLEOTIDE SEQUENCE</scope>
</reference>
<keyword evidence="1" id="KW-1133">Transmembrane helix</keyword>
<accession>A0A6J7IXY9</accession>
<dbReference type="AlphaFoldDB" id="A0A6J7IXY9"/>